<name>A0A1W9KP45_9BURK</name>
<organism evidence="1 2">
    <name type="scientific">Rhodoferax ferrireducens</name>
    <dbReference type="NCBI Taxonomy" id="192843"/>
    <lineage>
        <taxon>Bacteria</taxon>
        <taxon>Pseudomonadati</taxon>
        <taxon>Pseudomonadota</taxon>
        <taxon>Betaproteobacteria</taxon>
        <taxon>Burkholderiales</taxon>
        <taxon>Comamonadaceae</taxon>
        <taxon>Rhodoferax</taxon>
    </lineage>
</organism>
<dbReference type="AlphaFoldDB" id="A0A1W9KP45"/>
<dbReference type="Proteomes" id="UP000192505">
    <property type="component" value="Unassembled WGS sequence"/>
</dbReference>
<dbReference type="EMBL" id="MTEI01000029">
    <property type="protein sequence ID" value="OQW85930.1"/>
    <property type="molecule type" value="Genomic_DNA"/>
</dbReference>
<proteinExistence type="predicted"/>
<protein>
    <submittedName>
        <fullName evidence="1">Uncharacterized protein</fullName>
    </submittedName>
</protein>
<evidence type="ECO:0000313" key="2">
    <source>
        <dbReference type="Proteomes" id="UP000192505"/>
    </source>
</evidence>
<sequence>MLFALIGFTLFSLRHWGLWSLWCSYAPGMLLPTAPRWVRRPNFFLLFHPDFVLIYQGASKK</sequence>
<comment type="caution">
    <text evidence="1">The sequence shown here is derived from an EMBL/GenBank/DDBJ whole genome shotgun (WGS) entry which is preliminary data.</text>
</comment>
<gene>
    <name evidence="1" type="ORF">BWK72_19825</name>
</gene>
<evidence type="ECO:0000313" key="1">
    <source>
        <dbReference type="EMBL" id="OQW85930.1"/>
    </source>
</evidence>
<accession>A0A1W9KP45</accession>
<reference evidence="1 2" key="1">
    <citation type="submission" date="2017-01" db="EMBL/GenBank/DDBJ databases">
        <title>Novel large sulfur bacteria in the metagenomes of groundwater-fed chemosynthetic microbial mats in the Lake Huron basin.</title>
        <authorList>
            <person name="Sharrar A.M."/>
            <person name="Flood B.E."/>
            <person name="Bailey J.V."/>
            <person name="Jones D.S."/>
            <person name="Biddanda B."/>
            <person name="Ruberg S.A."/>
            <person name="Marcus D.N."/>
            <person name="Dick G.J."/>
        </authorList>
    </citation>
    <scope>NUCLEOTIDE SEQUENCE [LARGE SCALE GENOMIC DNA]</scope>
    <source>
        <strain evidence="1">A7</strain>
    </source>
</reference>